<evidence type="ECO:0000313" key="2">
    <source>
        <dbReference type="EMBL" id="CAA6803637.1"/>
    </source>
</evidence>
<proteinExistence type="predicted"/>
<reference evidence="2" key="1">
    <citation type="submission" date="2020-01" db="EMBL/GenBank/DDBJ databases">
        <authorList>
            <person name="Meier V. D."/>
            <person name="Meier V D."/>
        </authorList>
    </citation>
    <scope>NUCLEOTIDE SEQUENCE</scope>
    <source>
        <strain evidence="2">HLG_WM_MAG_02</strain>
    </source>
</reference>
<organism evidence="2">
    <name type="scientific">uncultured Sulfurovum sp</name>
    <dbReference type="NCBI Taxonomy" id="269237"/>
    <lineage>
        <taxon>Bacteria</taxon>
        <taxon>Pseudomonadati</taxon>
        <taxon>Campylobacterota</taxon>
        <taxon>Epsilonproteobacteria</taxon>
        <taxon>Campylobacterales</taxon>
        <taxon>Sulfurovaceae</taxon>
        <taxon>Sulfurovum</taxon>
        <taxon>environmental samples</taxon>
    </lineage>
</organism>
<evidence type="ECO:0000256" key="1">
    <source>
        <dbReference type="SAM" id="MobiDB-lite"/>
    </source>
</evidence>
<accession>A0A6S6SE49</accession>
<name>A0A6S6SE49_9BACT</name>
<dbReference type="AlphaFoldDB" id="A0A6S6SE49"/>
<gene>
    <name evidence="2" type="ORF">HELGO_WM10748</name>
</gene>
<feature type="region of interest" description="Disordered" evidence="1">
    <location>
        <begin position="1"/>
        <end position="26"/>
    </location>
</feature>
<protein>
    <submittedName>
        <fullName evidence="2">Uncharacterized protein</fullName>
    </submittedName>
</protein>
<dbReference type="EMBL" id="CACVAZ010000014">
    <property type="protein sequence ID" value="CAA6803637.1"/>
    <property type="molecule type" value="Genomic_DNA"/>
</dbReference>
<sequence length="49" mass="5628">MTQQEKIEREKDRETQRKIAKERIENDTKNNKKTILVAVAVGVISAIFG</sequence>